<gene>
    <name evidence="3" type="ORF">CGZ93_04080</name>
</gene>
<reference evidence="3 4" key="1">
    <citation type="submission" date="2017-07" db="EMBL/GenBank/DDBJ databases">
        <title>Draft whole genome sequences of clinical Proprionibacteriaceae strains.</title>
        <authorList>
            <person name="Bernier A.-M."/>
            <person name="Bernard K."/>
            <person name="Domingo M.-C."/>
        </authorList>
    </citation>
    <scope>NUCLEOTIDE SEQUENCE [LARGE SCALE GENOMIC DNA]</scope>
    <source>
        <strain evidence="3 4">NML 130396</strain>
    </source>
</reference>
<dbReference type="Proteomes" id="UP000216311">
    <property type="component" value="Unassembled WGS sequence"/>
</dbReference>
<dbReference type="AlphaFoldDB" id="A0A255HDC2"/>
<sequence length="203" mass="21699">MAVAALVIGLVVGIGSMAREQEAAGGPAGQLVRADSVHLNRVENAPVTVVEFLDFECPACAALYPTMEQTRATYGDRVNFVMRYFPLPGHQNAMAAARAVEAAGQQGQWEAMYRKMFETQNQWAGRPGVDALFRGYAAELGLDVTAWEAAYNDPATTDRIEADQADGEALGVTGTPTVYVNGDELQLRSYADLPAAIEDALAA</sequence>
<dbReference type="EMBL" id="NMVQ01000004">
    <property type="protein sequence ID" value="OYO24364.1"/>
    <property type="molecule type" value="Genomic_DNA"/>
</dbReference>
<accession>A0A255HDC2</accession>
<dbReference type="PROSITE" id="PS51352">
    <property type="entry name" value="THIOREDOXIN_2"/>
    <property type="match status" value="1"/>
</dbReference>
<dbReference type="Gene3D" id="3.40.30.10">
    <property type="entry name" value="Glutaredoxin"/>
    <property type="match status" value="1"/>
</dbReference>
<comment type="caution">
    <text evidence="3">The sequence shown here is derived from an EMBL/GenBank/DDBJ whole genome shotgun (WGS) entry which is preliminary data.</text>
</comment>
<evidence type="ECO:0000256" key="1">
    <source>
        <dbReference type="ARBA" id="ARBA00005791"/>
    </source>
</evidence>
<dbReference type="InterPro" id="IPR012336">
    <property type="entry name" value="Thioredoxin-like_fold"/>
</dbReference>
<evidence type="ECO:0000313" key="3">
    <source>
        <dbReference type="EMBL" id="OYO24364.1"/>
    </source>
</evidence>
<dbReference type="PANTHER" id="PTHR13887:SF55">
    <property type="entry name" value="SLR0313 PROTEIN"/>
    <property type="match status" value="1"/>
</dbReference>
<proteinExistence type="inferred from homology"/>
<comment type="similarity">
    <text evidence="1">Belongs to the thioredoxin family. DsbA subfamily.</text>
</comment>
<feature type="domain" description="Thioredoxin" evidence="2">
    <location>
        <begin position="12"/>
        <end position="202"/>
    </location>
</feature>
<name>A0A255HDC2_9ACTN</name>
<dbReference type="PANTHER" id="PTHR13887">
    <property type="entry name" value="GLUTATHIONE S-TRANSFERASE KAPPA"/>
    <property type="match status" value="1"/>
</dbReference>
<protein>
    <submittedName>
        <fullName evidence="3">Thioredoxin</fullName>
    </submittedName>
</protein>
<dbReference type="Pfam" id="PF13462">
    <property type="entry name" value="Thioredoxin_4"/>
    <property type="match status" value="1"/>
</dbReference>
<dbReference type="InterPro" id="IPR013766">
    <property type="entry name" value="Thioredoxin_domain"/>
</dbReference>
<keyword evidence="4" id="KW-1185">Reference proteome</keyword>
<dbReference type="InterPro" id="IPR036249">
    <property type="entry name" value="Thioredoxin-like_sf"/>
</dbReference>
<evidence type="ECO:0000259" key="2">
    <source>
        <dbReference type="PROSITE" id="PS51352"/>
    </source>
</evidence>
<evidence type="ECO:0000313" key="4">
    <source>
        <dbReference type="Proteomes" id="UP000216311"/>
    </source>
</evidence>
<dbReference type="OrthoDB" id="117402at2"/>
<dbReference type="SUPFAM" id="SSF52833">
    <property type="entry name" value="Thioredoxin-like"/>
    <property type="match status" value="1"/>
</dbReference>
<organism evidence="3 4">
    <name type="scientific">Enemella dayhoffiae</name>
    <dbReference type="NCBI Taxonomy" id="2016507"/>
    <lineage>
        <taxon>Bacteria</taxon>
        <taxon>Bacillati</taxon>
        <taxon>Actinomycetota</taxon>
        <taxon>Actinomycetes</taxon>
        <taxon>Propionibacteriales</taxon>
        <taxon>Propionibacteriaceae</taxon>
        <taxon>Enemella</taxon>
    </lineage>
</organism>